<dbReference type="InterPro" id="IPR025657">
    <property type="entry name" value="RadC_JAB"/>
</dbReference>
<dbReference type="OrthoDB" id="9804482at2"/>
<dbReference type="RefSeq" id="WP_147192605.1">
    <property type="nucleotide sequence ID" value="NZ_CP042435.1"/>
</dbReference>
<name>A0A5B8VEL6_9BACT</name>
<protein>
    <submittedName>
        <fullName evidence="7">DNA repair protein</fullName>
    </submittedName>
</protein>
<proteinExistence type="predicted"/>
<evidence type="ECO:0000256" key="4">
    <source>
        <dbReference type="ARBA" id="ARBA00022833"/>
    </source>
</evidence>
<dbReference type="Proteomes" id="UP000321533">
    <property type="component" value="Chromosome"/>
</dbReference>
<dbReference type="EMBL" id="CP042435">
    <property type="protein sequence ID" value="QEC69729.1"/>
    <property type="molecule type" value="Genomic_DNA"/>
</dbReference>
<evidence type="ECO:0000256" key="2">
    <source>
        <dbReference type="ARBA" id="ARBA00022723"/>
    </source>
</evidence>
<dbReference type="InterPro" id="IPR037518">
    <property type="entry name" value="MPN"/>
</dbReference>
<dbReference type="InterPro" id="IPR001405">
    <property type="entry name" value="UPF0758"/>
</dbReference>
<evidence type="ECO:0000259" key="6">
    <source>
        <dbReference type="PROSITE" id="PS50249"/>
    </source>
</evidence>
<dbReference type="PANTHER" id="PTHR30471:SF3">
    <property type="entry name" value="UPF0758 PROTEIN YEES-RELATED"/>
    <property type="match status" value="1"/>
</dbReference>
<organism evidence="7 8">
    <name type="scientific">Panacibacter ginsenosidivorans</name>
    <dbReference type="NCBI Taxonomy" id="1813871"/>
    <lineage>
        <taxon>Bacteria</taxon>
        <taxon>Pseudomonadati</taxon>
        <taxon>Bacteroidota</taxon>
        <taxon>Chitinophagia</taxon>
        <taxon>Chitinophagales</taxon>
        <taxon>Chitinophagaceae</taxon>
        <taxon>Panacibacter</taxon>
    </lineage>
</organism>
<dbReference type="GO" id="GO:0046872">
    <property type="term" value="F:metal ion binding"/>
    <property type="evidence" value="ECO:0007669"/>
    <property type="project" value="UniProtKB-KW"/>
</dbReference>
<dbReference type="GO" id="GO:0008237">
    <property type="term" value="F:metallopeptidase activity"/>
    <property type="evidence" value="ECO:0007669"/>
    <property type="project" value="UniProtKB-KW"/>
</dbReference>
<evidence type="ECO:0000313" key="7">
    <source>
        <dbReference type="EMBL" id="QEC69729.1"/>
    </source>
</evidence>
<keyword evidence="4" id="KW-0862">Zinc</keyword>
<reference evidence="7 8" key="1">
    <citation type="journal article" date="2016" name="Int. J. Syst. Evol. Microbiol.">
        <title>Panacibacter ginsenosidivorans gen. nov., sp. nov., with ginsenoside converting activity isolated from soil of a ginseng field.</title>
        <authorList>
            <person name="Siddiqi M.Z."/>
            <person name="Muhammad Shafi S."/>
            <person name="Choi K.D."/>
            <person name="Im W.T."/>
        </authorList>
    </citation>
    <scope>NUCLEOTIDE SEQUENCE [LARGE SCALE GENOMIC DNA]</scope>
    <source>
        <strain evidence="7 8">Gsoil1550</strain>
    </source>
</reference>
<keyword evidence="8" id="KW-1185">Reference proteome</keyword>
<evidence type="ECO:0000313" key="8">
    <source>
        <dbReference type="Proteomes" id="UP000321533"/>
    </source>
</evidence>
<dbReference type="AlphaFoldDB" id="A0A5B8VEL6"/>
<keyword evidence="2" id="KW-0479">Metal-binding</keyword>
<dbReference type="PROSITE" id="PS50249">
    <property type="entry name" value="MPN"/>
    <property type="match status" value="1"/>
</dbReference>
<evidence type="ECO:0000256" key="5">
    <source>
        <dbReference type="ARBA" id="ARBA00023049"/>
    </source>
</evidence>
<feature type="domain" description="MPN" evidence="6">
    <location>
        <begin position="31"/>
        <end position="156"/>
    </location>
</feature>
<sequence>MEQTFSMETLYQVAEIELVYKSKVKASERPKIITSKDAYKILLQTWDEDKMELQEQFKILLLNRGNKVVGIYEVSTGGITGTVADPRLIFTAALKANAVALILAHNHPSASLKPSNADTTLTQKIKEGGKLLDINVMDHLIICNEGYYSFADEGCI</sequence>
<keyword evidence="5" id="KW-0482">Metalloprotease</keyword>
<dbReference type="CDD" id="cd08071">
    <property type="entry name" value="MPN_DUF2466"/>
    <property type="match status" value="1"/>
</dbReference>
<dbReference type="KEGG" id="pgin:FRZ67_21405"/>
<evidence type="ECO:0000256" key="1">
    <source>
        <dbReference type="ARBA" id="ARBA00022670"/>
    </source>
</evidence>
<dbReference type="GO" id="GO:0006508">
    <property type="term" value="P:proteolysis"/>
    <property type="evidence" value="ECO:0007669"/>
    <property type="project" value="UniProtKB-KW"/>
</dbReference>
<dbReference type="Pfam" id="PF04002">
    <property type="entry name" value="RadC"/>
    <property type="match status" value="1"/>
</dbReference>
<keyword evidence="1" id="KW-0645">Protease</keyword>
<accession>A0A5B8VEL6</accession>
<dbReference type="PANTHER" id="PTHR30471">
    <property type="entry name" value="DNA REPAIR PROTEIN RADC"/>
    <property type="match status" value="1"/>
</dbReference>
<dbReference type="Gene3D" id="3.40.140.10">
    <property type="entry name" value="Cytidine Deaminase, domain 2"/>
    <property type="match status" value="1"/>
</dbReference>
<keyword evidence="3" id="KW-0378">Hydrolase</keyword>
<gene>
    <name evidence="7" type="ORF">FRZ67_21405</name>
</gene>
<evidence type="ECO:0000256" key="3">
    <source>
        <dbReference type="ARBA" id="ARBA00022801"/>
    </source>
</evidence>